<name>A0A7S8MV29_9MICO</name>
<reference evidence="1 2" key="1">
    <citation type="submission" date="2020-11" db="EMBL/GenBank/DDBJ databases">
        <title>Amino acid is mineralized and recycled by bacteria in oceanic microbiome.</title>
        <authorList>
            <person name="Zheng L.Y."/>
        </authorList>
    </citation>
    <scope>NUCLEOTIDE SEQUENCE [LARGE SCALE GENOMIC DNA]</scope>
    <source>
        <strain evidence="1 2">A32-1</strain>
    </source>
</reference>
<evidence type="ECO:0000313" key="1">
    <source>
        <dbReference type="EMBL" id="QPE03533.1"/>
    </source>
</evidence>
<sequence>MYTTLEPVEALTTHPHVRRHLTVAERASLRVAVWVLTQHLRRAASRDQRAVAHLRYEQERAREQRAAHALRLAAWHLNAR</sequence>
<keyword evidence="2" id="KW-1185">Reference proteome</keyword>
<dbReference type="Proteomes" id="UP000594480">
    <property type="component" value="Chromosome"/>
</dbReference>
<protein>
    <submittedName>
        <fullName evidence="1">Uncharacterized protein</fullName>
    </submittedName>
</protein>
<dbReference type="KEGG" id="msf:IT882_09210"/>
<accession>A0A7S8MV29</accession>
<gene>
    <name evidence="1" type="ORF">IT882_09210</name>
</gene>
<dbReference type="EMBL" id="CP064760">
    <property type="protein sequence ID" value="QPE03533.1"/>
    <property type="molecule type" value="Genomic_DNA"/>
</dbReference>
<proteinExistence type="predicted"/>
<dbReference type="RefSeq" id="WP_195691635.1">
    <property type="nucleotide sequence ID" value="NZ_CP064760.1"/>
</dbReference>
<organism evidence="1 2">
    <name type="scientific">Microbacterium schleiferi</name>
    <dbReference type="NCBI Taxonomy" id="69362"/>
    <lineage>
        <taxon>Bacteria</taxon>
        <taxon>Bacillati</taxon>
        <taxon>Actinomycetota</taxon>
        <taxon>Actinomycetes</taxon>
        <taxon>Micrococcales</taxon>
        <taxon>Microbacteriaceae</taxon>
        <taxon>Microbacterium</taxon>
    </lineage>
</organism>
<dbReference type="AlphaFoldDB" id="A0A7S8MV29"/>
<evidence type="ECO:0000313" key="2">
    <source>
        <dbReference type="Proteomes" id="UP000594480"/>
    </source>
</evidence>